<reference evidence="11" key="1">
    <citation type="submission" date="2018-12" db="EMBL/GenBank/DDBJ databases">
        <title>Tengunoibacter tsumagoiensis gen. nov., sp. nov., Dictyobacter kobayashii sp. nov., D. alpinus sp. nov., and D. joshuensis sp. nov. and description of Dictyobacteraceae fam. nov. within the order Ktedonobacterales isolated from Tengu-no-mugimeshi.</title>
        <authorList>
            <person name="Wang C.M."/>
            <person name="Zheng Y."/>
            <person name="Sakai Y."/>
            <person name="Toyoda A."/>
            <person name="Minakuchi Y."/>
            <person name="Abe K."/>
            <person name="Yokota A."/>
            <person name="Yabe S."/>
        </authorList>
    </citation>
    <scope>NUCLEOTIDE SEQUENCE [LARGE SCALE GENOMIC DNA]</scope>
    <source>
        <strain evidence="11">Uno3</strain>
    </source>
</reference>
<dbReference type="CDD" id="cd02440">
    <property type="entry name" value="AdoMet_MTases"/>
    <property type="match status" value="1"/>
</dbReference>
<evidence type="ECO:0000256" key="3">
    <source>
        <dbReference type="ARBA" id="ARBA00022679"/>
    </source>
</evidence>
<keyword evidence="3" id="KW-0808">Transferase</keyword>
<keyword evidence="2" id="KW-0489">Methyltransferase</keyword>
<evidence type="ECO:0000259" key="8">
    <source>
        <dbReference type="Pfam" id="PF07669"/>
    </source>
</evidence>
<dbReference type="OrthoDB" id="9814572at2"/>
<keyword evidence="5" id="KW-0680">Restriction system</keyword>
<dbReference type="InterPro" id="IPR023135">
    <property type="entry name" value="N6_DNA_MeTrfase_TaqI_C"/>
</dbReference>
<dbReference type="Gene3D" id="3.90.220.10">
    <property type="entry name" value="Adenine-n6-DNA-methyltransferase Taqi, Chain A, domain 2"/>
    <property type="match status" value="1"/>
</dbReference>
<sequence length="581" mass="65776">MRPDELLCWYEAHLPARERKLRGHFSTPQLLIEQILDACGYTPDQDLSRLRVLDPACGSGNFLSGALHRLLAFGQKQHLSSLALKRLIQRSLWGFDPDPIACFLAEIQLQTTLDERLKKPLSSDAQTIRPMPGKAHKGIHLHIHQADGLAFPWDQTHNVDLFLANPPYLASKNTDLSGYRSAHGQSDSYLLFLDLALRIVRPGGWICLVLPDAFLARTNAASERQRLLSETTIHHLWHLADVFEAHVGAVVVIAQKVPPCPLHQIHWRRERWLDYSLLRSTEQTLTLQGGSLSSSLAHQTIPQSLLRQQPHSELRYLLGQLQGTVVERLHTHLTTRPITPTSSITYLKHLVIIRRGEEIGKDSALLSSIPPAINEKCSPVLRGGIDIHPYALPRAARWISHHHINKQLDRYLAPKLLVVKSMSRLQATLDLQGHVILQTLYLLQLHQSLVSDHLLMAGQEEDELFFLLALLNSRLLQDYIYYLHTAYKWVQPQIEQYVLAHLPIPLAVSSPEKKAIIQRARTLLSTCSQTSTDVELQLSDRMIYEEQERAIAHMYELALTSRYLSLTSSQADLDKGAPLYG</sequence>
<dbReference type="GO" id="GO:0009007">
    <property type="term" value="F:site-specific DNA-methyltransferase (adenine-specific) activity"/>
    <property type="evidence" value="ECO:0007669"/>
    <property type="project" value="UniProtKB-EC"/>
</dbReference>
<evidence type="ECO:0000256" key="4">
    <source>
        <dbReference type="ARBA" id="ARBA00022691"/>
    </source>
</evidence>
<gene>
    <name evidence="10" type="ORF">KTT_12310</name>
</gene>
<dbReference type="GO" id="GO:0032259">
    <property type="term" value="P:methylation"/>
    <property type="evidence" value="ECO:0007669"/>
    <property type="project" value="UniProtKB-KW"/>
</dbReference>
<evidence type="ECO:0000256" key="1">
    <source>
        <dbReference type="ARBA" id="ARBA00011900"/>
    </source>
</evidence>
<proteinExistence type="predicted"/>
<evidence type="ECO:0000256" key="2">
    <source>
        <dbReference type="ARBA" id="ARBA00022603"/>
    </source>
</evidence>
<feature type="domain" description="TaqI-like C-terminal specificity" evidence="9">
    <location>
        <begin position="384"/>
        <end position="504"/>
    </location>
</feature>
<organism evidence="10 11">
    <name type="scientific">Tengunoibacter tsumagoiensis</name>
    <dbReference type="NCBI Taxonomy" id="2014871"/>
    <lineage>
        <taxon>Bacteria</taxon>
        <taxon>Bacillati</taxon>
        <taxon>Chloroflexota</taxon>
        <taxon>Ktedonobacteria</taxon>
        <taxon>Ktedonobacterales</taxon>
        <taxon>Dictyobacteraceae</taxon>
        <taxon>Tengunoibacter</taxon>
    </lineage>
</organism>
<protein>
    <recommendedName>
        <fullName evidence="1">site-specific DNA-methyltransferase (adenine-specific)</fullName>
        <ecNumber evidence="1">2.1.1.72</ecNumber>
    </recommendedName>
</protein>
<dbReference type="InterPro" id="IPR050953">
    <property type="entry name" value="N4_N6_ade-DNA_methylase"/>
</dbReference>
<dbReference type="Pfam" id="PF12950">
    <property type="entry name" value="TaqI_C"/>
    <property type="match status" value="1"/>
</dbReference>
<dbReference type="SUPFAM" id="SSF53335">
    <property type="entry name" value="S-adenosyl-L-methionine-dependent methyltransferases"/>
    <property type="match status" value="1"/>
</dbReference>
<dbReference type="Proteomes" id="UP000287352">
    <property type="component" value="Unassembled WGS sequence"/>
</dbReference>
<dbReference type="Gene3D" id="3.40.50.150">
    <property type="entry name" value="Vaccinia Virus protein VP39"/>
    <property type="match status" value="1"/>
</dbReference>
<keyword evidence="4" id="KW-0949">S-adenosyl-L-methionine</keyword>
<dbReference type="PANTHER" id="PTHR33841">
    <property type="entry name" value="DNA METHYLTRANSFERASE YEEA-RELATED"/>
    <property type="match status" value="1"/>
</dbReference>
<dbReference type="RefSeq" id="WP_126579091.1">
    <property type="nucleotide sequence ID" value="NZ_BIFR01000001.1"/>
</dbReference>
<dbReference type="GO" id="GO:0003677">
    <property type="term" value="F:DNA binding"/>
    <property type="evidence" value="ECO:0007669"/>
    <property type="project" value="UniProtKB-KW"/>
</dbReference>
<comment type="catalytic activity">
    <reaction evidence="7">
        <text>a 2'-deoxyadenosine in DNA + S-adenosyl-L-methionine = an N(6)-methyl-2'-deoxyadenosine in DNA + S-adenosyl-L-homocysteine + H(+)</text>
        <dbReference type="Rhea" id="RHEA:15197"/>
        <dbReference type="Rhea" id="RHEA-COMP:12418"/>
        <dbReference type="Rhea" id="RHEA-COMP:12419"/>
        <dbReference type="ChEBI" id="CHEBI:15378"/>
        <dbReference type="ChEBI" id="CHEBI:57856"/>
        <dbReference type="ChEBI" id="CHEBI:59789"/>
        <dbReference type="ChEBI" id="CHEBI:90615"/>
        <dbReference type="ChEBI" id="CHEBI:90616"/>
        <dbReference type="EC" id="2.1.1.72"/>
    </reaction>
</comment>
<dbReference type="GO" id="GO:0009307">
    <property type="term" value="P:DNA restriction-modification system"/>
    <property type="evidence" value="ECO:0007669"/>
    <property type="project" value="UniProtKB-KW"/>
</dbReference>
<dbReference type="InterPro" id="IPR011639">
    <property type="entry name" value="MethylTrfase_TaqI-like_dom"/>
</dbReference>
<evidence type="ECO:0000259" key="9">
    <source>
        <dbReference type="Pfam" id="PF12950"/>
    </source>
</evidence>
<dbReference type="Pfam" id="PF07669">
    <property type="entry name" value="Eco57I"/>
    <property type="match status" value="1"/>
</dbReference>
<dbReference type="InterPro" id="IPR029063">
    <property type="entry name" value="SAM-dependent_MTases_sf"/>
</dbReference>
<evidence type="ECO:0000313" key="11">
    <source>
        <dbReference type="Proteomes" id="UP000287352"/>
    </source>
</evidence>
<accession>A0A401ZX15</accession>
<evidence type="ECO:0000313" key="10">
    <source>
        <dbReference type="EMBL" id="GCE11372.1"/>
    </source>
</evidence>
<dbReference type="InterPro" id="IPR025931">
    <property type="entry name" value="TaqI_C"/>
</dbReference>
<evidence type="ECO:0000256" key="7">
    <source>
        <dbReference type="ARBA" id="ARBA00047942"/>
    </source>
</evidence>
<comment type="caution">
    <text evidence="10">The sequence shown here is derived from an EMBL/GenBank/DDBJ whole genome shotgun (WGS) entry which is preliminary data.</text>
</comment>
<evidence type="ECO:0000256" key="6">
    <source>
        <dbReference type="ARBA" id="ARBA00023125"/>
    </source>
</evidence>
<name>A0A401ZX15_9CHLR</name>
<dbReference type="EC" id="2.1.1.72" evidence="1"/>
<dbReference type="PRINTS" id="PR00507">
    <property type="entry name" value="N12N6MTFRASE"/>
</dbReference>
<dbReference type="AlphaFoldDB" id="A0A401ZX15"/>
<evidence type="ECO:0000256" key="5">
    <source>
        <dbReference type="ARBA" id="ARBA00022747"/>
    </source>
</evidence>
<keyword evidence="11" id="KW-1185">Reference proteome</keyword>
<feature type="domain" description="Type II methyltransferase M.TaqI-like" evidence="8">
    <location>
        <begin position="91"/>
        <end position="243"/>
    </location>
</feature>
<dbReference type="EMBL" id="BIFR01000001">
    <property type="protein sequence ID" value="GCE11372.1"/>
    <property type="molecule type" value="Genomic_DNA"/>
</dbReference>
<keyword evidence="6" id="KW-0238">DNA-binding</keyword>
<dbReference type="PANTHER" id="PTHR33841:SF1">
    <property type="entry name" value="DNA METHYLTRANSFERASE A"/>
    <property type="match status" value="1"/>
</dbReference>